<evidence type="ECO:0000259" key="8">
    <source>
        <dbReference type="PROSITE" id="PS50928"/>
    </source>
</evidence>
<dbReference type="PANTHER" id="PTHR43227:SF11">
    <property type="entry name" value="BLL4140 PROTEIN"/>
    <property type="match status" value="1"/>
</dbReference>
<sequence>MKTATAAKPITLPTANRLDHACKKFWRSRYLLLMLLPALIWYIVFMYAPMYGAQIAFRDFSPVLGITGSKWVGFKYFTQFFKSEYFGRLIKNTLGISLYSIIVGFPIPIILALLINEVRGKFFKRSVQTVVYLPHFISAVVVVSILSALLSPSSGLINQLITAFGGTPIHFMAEPKYFKTIYVLSDIWQSAGYGSIVYMAALTGIDPSLYEAATVDGASKWDKLIHITLPGLLPTIIIMLILRMGSIFSVGYEKIMLMYNPATYETADVISTYVYRRAFESGDYSFSAAVGLFNSVINFTIIMLFNKFSKKISEVSLW</sequence>
<name>A0A291T9M9_9FIRM</name>
<dbReference type="Proteomes" id="UP000461506">
    <property type="component" value="Unassembled WGS sequence"/>
</dbReference>
<keyword evidence="2 7" id="KW-0813">Transport</keyword>
<keyword evidence="6 7" id="KW-0472">Membrane</keyword>
<feature type="transmembrane region" description="Helical" evidence="7">
    <location>
        <begin position="130"/>
        <end position="150"/>
    </location>
</feature>
<gene>
    <name evidence="9" type="ORF">CRH10_05660</name>
    <name evidence="10" type="ORF">GKD95_10620</name>
</gene>
<dbReference type="PANTHER" id="PTHR43227">
    <property type="entry name" value="BLL4140 PROTEIN"/>
    <property type="match status" value="1"/>
</dbReference>
<feature type="transmembrane region" description="Helical" evidence="7">
    <location>
        <begin position="229"/>
        <end position="252"/>
    </location>
</feature>
<evidence type="ECO:0000256" key="1">
    <source>
        <dbReference type="ARBA" id="ARBA00004651"/>
    </source>
</evidence>
<dbReference type="PROSITE" id="PS50928">
    <property type="entry name" value="ABC_TM1"/>
    <property type="match status" value="1"/>
</dbReference>
<feature type="transmembrane region" description="Helical" evidence="7">
    <location>
        <begin position="284"/>
        <end position="305"/>
    </location>
</feature>
<dbReference type="Proteomes" id="UP000223709">
    <property type="component" value="Chromosome"/>
</dbReference>
<reference evidence="10 12" key="2">
    <citation type="journal article" date="2019" name="Nat. Med.">
        <title>A library of human gut bacterial isolates paired with longitudinal multiomics data enables mechanistic microbiome research.</title>
        <authorList>
            <person name="Poyet M."/>
            <person name="Groussin M."/>
            <person name="Gibbons S.M."/>
            <person name="Avila-Pacheco J."/>
            <person name="Jiang X."/>
            <person name="Kearney S.M."/>
            <person name="Perrotta A.R."/>
            <person name="Berdy B."/>
            <person name="Zhao S."/>
            <person name="Lieberman T.D."/>
            <person name="Swanson P.K."/>
            <person name="Smith M."/>
            <person name="Roesemann S."/>
            <person name="Alexander J.E."/>
            <person name="Rich S.A."/>
            <person name="Livny J."/>
            <person name="Vlamakis H."/>
            <person name="Clish C."/>
            <person name="Bullock K."/>
            <person name="Deik A."/>
            <person name="Scott J."/>
            <person name="Pierce K.A."/>
            <person name="Xavier R.J."/>
            <person name="Alm E.J."/>
        </authorList>
    </citation>
    <scope>NUCLEOTIDE SEQUENCE [LARGE SCALE GENOMIC DNA]</scope>
    <source>
        <strain evidence="10 12">BIOML-A1</strain>
    </source>
</reference>
<evidence type="ECO:0000256" key="4">
    <source>
        <dbReference type="ARBA" id="ARBA00022692"/>
    </source>
</evidence>
<evidence type="ECO:0000313" key="11">
    <source>
        <dbReference type="Proteomes" id="UP000223709"/>
    </source>
</evidence>
<dbReference type="Gene3D" id="1.10.3720.10">
    <property type="entry name" value="MetI-like"/>
    <property type="match status" value="1"/>
</dbReference>
<dbReference type="SUPFAM" id="SSF161098">
    <property type="entry name" value="MetI-like"/>
    <property type="match status" value="1"/>
</dbReference>
<protein>
    <submittedName>
        <fullName evidence="10">ABC transporter permease subunit</fullName>
    </submittedName>
    <submittedName>
        <fullName evidence="9">Sugar ABC transporter permease</fullName>
    </submittedName>
</protein>
<evidence type="ECO:0000256" key="3">
    <source>
        <dbReference type="ARBA" id="ARBA00022475"/>
    </source>
</evidence>
<keyword evidence="5 7" id="KW-1133">Transmembrane helix</keyword>
<dbReference type="Pfam" id="PF00528">
    <property type="entry name" value="BPD_transp_1"/>
    <property type="match status" value="1"/>
</dbReference>
<dbReference type="InterPro" id="IPR000515">
    <property type="entry name" value="MetI-like"/>
</dbReference>
<dbReference type="InterPro" id="IPR050809">
    <property type="entry name" value="UgpAE/MalFG_permease"/>
</dbReference>
<dbReference type="AlphaFoldDB" id="A0A291T9M9"/>
<evidence type="ECO:0000256" key="2">
    <source>
        <dbReference type="ARBA" id="ARBA00022448"/>
    </source>
</evidence>
<dbReference type="InterPro" id="IPR035906">
    <property type="entry name" value="MetI-like_sf"/>
</dbReference>
<evidence type="ECO:0000313" key="12">
    <source>
        <dbReference type="Proteomes" id="UP000461506"/>
    </source>
</evidence>
<organism evidence="9 11">
    <name type="scientific">Faecalibacterium prausnitzii</name>
    <dbReference type="NCBI Taxonomy" id="853"/>
    <lineage>
        <taxon>Bacteria</taxon>
        <taxon>Bacillati</taxon>
        <taxon>Bacillota</taxon>
        <taxon>Clostridia</taxon>
        <taxon>Eubacteriales</taxon>
        <taxon>Oscillospiraceae</taxon>
        <taxon>Faecalibacterium</taxon>
    </lineage>
</organism>
<dbReference type="CDD" id="cd06261">
    <property type="entry name" value="TM_PBP2"/>
    <property type="match status" value="1"/>
</dbReference>
<dbReference type="EMBL" id="WKQN01000010">
    <property type="protein sequence ID" value="MSC63772.1"/>
    <property type="molecule type" value="Genomic_DNA"/>
</dbReference>
<comment type="similarity">
    <text evidence="7">Belongs to the binding-protein-dependent transport system permease family.</text>
</comment>
<evidence type="ECO:0000256" key="5">
    <source>
        <dbReference type="ARBA" id="ARBA00022989"/>
    </source>
</evidence>
<feature type="transmembrane region" description="Helical" evidence="7">
    <location>
        <begin position="96"/>
        <end position="118"/>
    </location>
</feature>
<proteinExistence type="inferred from homology"/>
<evidence type="ECO:0000313" key="10">
    <source>
        <dbReference type="EMBL" id="MSC63772.1"/>
    </source>
</evidence>
<reference evidence="9 11" key="1">
    <citation type="submission" date="2017-10" db="EMBL/GenBank/DDBJ databases">
        <title>Complete Genome Sequence of Faecalibacterium prausnitzii isolated from the gut of healthy adult Indian.</title>
        <authorList>
            <person name="Bag S."/>
            <person name="Ghosh T.S."/>
            <person name="Das B."/>
        </authorList>
    </citation>
    <scope>NUCLEOTIDE SEQUENCE [LARGE SCALE GENOMIC DNA]</scope>
    <source>
        <strain evidence="9 11">Indica</strain>
    </source>
</reference>
<evidence type="ECO:0000313" key="9">
    <source>
        <dbReference type="EMBL" id="ATL89816.1"/>
    </source>
</evidence>
<evidence type="ECO:0000256" key="7">
    <source>
        <dbReference type="RuleBase" id="RU363032"/>
    </source>
</evidence>
<keyword evidence="4 7" id="KW-0812">Transmembrane</keyword>
<dbReference type="RefSeq" id="WP_098923384.1">
    <property type="nucleotide sequence ID" value="NZ_CABVEJ010000003.1"/>
</dbReference>
<keyword evidence="3" id="KW-1003">Cell membrane</keyword>
<dbReference type="GO" id="GO:0005886">
    <property type="term" value="C:plasma membrane"/>
    <property type="evidence" value="ECO:0007669"/>
    <property type="project" value="UniProtKB-SubCell"/>
</dbReference>
<feature type="domain" description="ABC transmembrane type-1" evidence="8">
    <location>
        <begin position="90"/>
        <end position="305"/>
    </location>
</feature>
<feature type="transmembrane region" description="Helical" evidence="7">
    <location>
        <begin position="30"/>
        <end position="48"/>
    </location>
</feature>
<evidence type="ECO:0000256" key="6">
    <source>
        <dbReference type="ARBA" id="ARBA00023136"/>
    </source>
</evidence>
<comment type="subcellular location">
    <subcellularLocation>
        <location evidence="1 7">Cell membrane</location>
        <topology evidence="1 7">Multi-pass membrane protein</topology>
    </subcellularLocation>
</comment>
<dbReference type="GO" id="GO:0055085">
    <property type="term" value="P:transmembrane transport"/>
    <property type="evidence" value="ECO:0007669"/>
    <property type="project" value="InterPro"/>
</dbReference>
<accession>A0A291T9M9</accession>
<dbReference type="EMBL" id="CP023819">
    <property type="protein sequence ID" value="ATL89816.1"/>
    <property type="molecule type" value="Genomic_DNA"/>
</dbReference>